<dbReference type="HAMAP" id="MF_00269">
    <property type="entry name" value="Tpx"/>
    <property type="match status" value="1"/>
</dbReference>
<dbReference type="PANTHER" id="PTHR43110">
    <property type="entry name" value="THIOL PEROXIDASE"/>
    <property type="match status" value="1"/>
</dbReference>
<comment type="function">
    <text evidence="6">Thiol-specific peroxidase that catalyzes the reduction of hydrogen peroxide and organic hydroperoxides to water and alcohols, respectively. Plays a role in cell protection against oxidative stress by detoxifying peroxides.</text>
</comment>
<protein>
    <recommendedName>
        <fullName evidence="6">Thiol peroxidase</fullName>
        <shortName evidence="6">Tpx</shortName>
        <ecNumber evidence="6">1.11.1.24</ecNumber>
    </recommendedName>
    <alternativeName>
        <fullName evidence="6">Peroxiredoxin tpx</fullName>
        <shortName evidence="6">Prx</shortName>
    </alternativeName>
    <alternativeName>
        <fullName evidence="6">Thioredoxin peroxidase</fullName>
    </alternativeName>
    <alternativeName>
        <fullName evidence="6">Thioredoxin-dependent peroxiredoxin</fullName>
    </alternativeName>
</protein>
<dbReference type="InterPro" id="IPR018219">
    <property type="entry name" value="Tpx_CS"/>
</dbReference>
<dbReference type="PROSITE" id="PS01265">
    <property type="entry name" value="TPX"/>
    <property type="match status" value="1"/>
</dbReference>
<dbReference type="Proteomes" id="UP000051017">
    <property type="component" value="Unassembled WGS sequence"/>
</dbReference>
<dbReference type="InterPro" id="IPR013740">
    <property type="entry name" value="Redoxin"/>
</dbReference>
<keyword evidence="3 6" id="KW-0560">Oxidoreductase</keyword>
<evidence type="ECO:0000313" key="8">
    <source>
        <dbReference type="EMBL" id="KRO46460.1"/>
    </source>
</evidence>
<dbReference type="InterPro" id="IPR050455">
    <property type="entry name" value="Tpx_Peroxidase_subfamily"/>
</dbReference>
<evidence type="ECO:0000256" key="5">
    <source>
        <dbReference type="ARBA" id="ARBA00023284"/>
    </source>
</evidence>
<evidence type="ECO:0000256" key="6">
    <source>
        <dbReference type="HAMAP-Rule" id="MF_00269"/>
    </source>
</evidence>
<feature type="active site" description="Cysteine sulfenic acid (-SOH) intermediate" evidence="6">
    <location>
        <position position="73"/>
    </location>
</feature>
<dbReference type="PANTHER" id="PTHR43110:SF1">
    <property type="entry name" value="THIOL PEROXIDASE"/>
    <property type="match status" value="1"/>
</dbReference>
<comment type="caution">
    <text evidence="8">The sequence shown here is derived from an EMBL/GenBank/DDBJ whole genome shotgun (WGS) entry which is preliminary data.</text>
</comment>
<keyword evidence="5 6" id="KW-0676">Redox-active center</keyword>
<dbReference type="NCBIfam" id="NF001808">
    <property type="entry name" value="PRK00522.1"/>
    <property type="match status" value="1"/>
</dbReference>
<dbReference type="AlphaFoldDB" id="A0A0R2Q8W2"/>
<dbReference type="SUPFAM" id="SSF52833">
    <property type="entry name" value="Thioredoxin-like"/>
    <property type="match status" value="1"/>
</dbReference>
<comment type="miscellaneous">
    <text evidence="6">The active site is a conserved redox-active cysteine residue, the peroxidatic cysteine (C(P)), which makes the nucleophilic attack on the peroxide substrate. The peroxide oxidizes the C(P)-SH to cysteine sulfenic acid (C(P)-SOH), which then reacts with another cysteine residue, the resolving cysteine (C(R)), to form a disulfide bridge. The disulfide is subsequently reduced by an appropriate electron donor to complete the catalytic cycle. In this atypical 2-Cys peroxiredoxin, C(R) is present in the same subunit to form an intramolecular disulfide. The disulfide is subsequently reduced by thioredoxin.</text>
</comment>
<accession>A0A0R2Q8W2</accession>
<comment type="similarity">
    <text evidence="6">Belongs to the peroxiredoxin family. Tpx subfamily.</text>
</comment>
<proteinExistence type="inferred from homology"/>
<keyword evidence="2 6" id="KW-0049">Antioxidant</keyword>
<organism evidence="8 9">
    <name type="scientific">Acidimicrobiia bacterium BACL6 MAG-120924-bin43</name>
    <dbReference type="NCBI Taxonomy" id="1655583"/>
    <lineage>
        <taxon>Bacteria</taxon>
        <taxon>Bacillati</taxon>
        <taxon>Actinomycetota</taxon>
        <taxon>Acidimicrobiia</taxon>
        <taxon>acIV cluster</taxon>
    </lineage>
</organism>
<dbReference type="Gene3D" id="3.40.30.10">
    <property type="entry name" value="Glutaredoxin"/>
    <property type="match status" value="1"/>
</dbReference>
<evidence type="ECO:0000256" key="2">
    <source>
        <dbReference type="ARBA" id="ARBA00022862"/>
    </source>
</evidence>
<feature type="disulfide bond" description="Redox-active" evidence="6">
    <location>
        <begin position="73"/>
        <end position="107"/>
    </location>
</feature>
<evidence type="ECO:0000313" key="9">
    <source>
        <dbReference type="Proteomes" id="UP000051017"/>
    </source>
</evidence>
<dbReference type="Pfam" id="PF08534">
    <property type="entry name" value="Redoxin"/>
    <property type="match status" value="1"/>
</dbReference>
<dbReference type="InterPro" id="IPR036249">
    <property type="entry name" value="Thioredoxin-like_sf"/>
</dbReference>
<dbReference type="EMBL" id="LIBJ01000288">
    <property type="protein sequence ID" value="KRO46460.1"/>
    <property type="molecule type" value="Genomic_DNA"/>
</dbReference>
<dbReference type="GO" id="GO:0008379">
    <property type="term" value="F:thioredoxin peroxidase activity"/>
    <property type="evidence" value="ECO:0007669"/>
    <property type="project" value="UniProtKB-UniRule"/>
</dbReference>
<dbReference type="InterPro" id="IPR002065">
    <property type="entry name" value="TPX"/>
</dbReference>
<keyword evidence="4 6" id="KW-1015">Disulfide bond</keyword>
<name>A0A0R2Q8W2_9ACTN</name>
<gene>
    <name evidence="6 8" type="primary">tpx</name>
    <name evidence="8" type="ORF">ABR75_09295</name>
</gene>
<evidence type="ECO:0000256" key="3">
    <source>
        <dbReference type="ARBA" id="ARBA00023002"/>
    </source>
</evidence>
<keyword evidence="1 6" id="KW-0575">Peroxidase</keyword>
<comment type="catalytic activity">
    <reaction evidence="6">
        <text>a hydroperoxide + [thioredoxin]-dithiol = an alcohol + [thioredoxin]-disulfide + H2O</text>
        <dbReference type="Rhea" id="RHEA:62620"/>
        <dbReference type="Rhea" id="RHEA-COMP:10698"/>
        <dbReference type="Rhea" id="RHEA-COMP:10700"/>
        <dbReference type="ChEBI" id="CHEBI:15377"/>
        <dbReference type="ChEBI" id="CHEBI:29950"/>
        <dbReference type="ChEBI" id="CHEBI:30879"/>
        <dbReference type="ChEBI" id="CHEBI:35924"/>
        <dbReference type="ChEBI" id="CHEBI:50058"/>
        <dbReference type="EC" id="1.11.1.24"/>
    </reaction>
</comment>
<dbReference type="PROSITE" id="PS51352">
    <property type="entry name" value="THIOREDOXIN_2"/>
    <property type="match status" value="1"/>
</dbReference>
<evidence type="ECO:0000259" key="7">
    <source>
        <dbReference type="PROSITE" id="PS51352"/>
    </source>
</evidence>
<sequence>MVKKQVAKKKVAAKTSVTLGGNKVSISGNLPKVGSRLPKFAFTAGNFSEVGNSDIKGKRVIFNIFPSIDTPTCAKSTRTFNEIASGLSNTDVYCVSADLPFAQGRFCGSEGLADVKTASSFRSNFGAAFGVNLTSGPLKGVLARAVVVADENGKVLHTELVSEIADEPNYEAAISALK</sequence>
<evidence type="ECO:0000256" key="4">
    <source>
        <dbReference type="ARBA" id="ARBA00023157"/>
    </source>
</evidence>
<dbReference type="InterPro" id="IPR013766">
    <property type="entry name" value="Thioredoxin_domain"/>
</dbReference>
<dbReference type="EC" id="1.11.1.24" evidence="6"/>
<reference evidence="8 9" key="1">
    <citation type="submission" date="2015-10" db="EMBL/GenBank/DDBJ databases">
        <title>Metagenome-Assembled Genomes uncover a global brackish microbiome.</title>
        <authorList>
            <person name="Hugerth L.W."/>
            <person name="Larsson J."/>
            <person name="Alneberg J."/>
            <person name="Lindh M.V."/>
            <person name="Legrand C."/>
            <person name="Pinhassi J."/>
            <person name="Andersson A.F."/>
        </authorList>
    </citation>
    <scope>NUCLEOTIDE SEQUENCE [LARGE SCALE GENOMIC DNA]</scope>
    <source>
        <strain evidence="8">BACL6 MAG-120924-bin43</strain>
    </source>
</reference>
<feature type="domain" description="Thioredoxin" evidence="7">
    <location>
        <begin position="31"/>
        <end position="178"/>
    </location>
</feature>
<evidence type="ECO:0000256" key="1">
    <source>
        <dbReference type="ARBA" id="ARBA00022559"/>
    </source>
</evidence>
<comment type="subunit">
    <text evidence="6">Homodimer.</text>
</comment>
<dbReference type="CDD" id="cd03014">
    <property type="entry name" value="PRX_Atyp2cys"/>
    <property type="match status" value="1"/>
</dbReference>